<dbReference type="GO" id="GO:0005524">
    <property type="term" value="F:ATP binding"/>
    <property type="evidence" value="ECO:0007669"/>
    <property type="project" value="UniProtKB-UniRule"/>
</dbReference>
<evidence type="ECO:0000313" key="7">
    <source>
        <dbReference type="WBParaSite" id="TASK_0000210501-mRNA-1"/>
    </source>
</evidence>
<dbReference type="PROSITE" id="PS50011">
    <property type="entry name" value="PROTEIN_KINASE_DOM"/>
    <property type="match status" value="1"/>
</dbReference>
<dbReference type="InterPro" id="IPR011993">
    <property type="entry name" value="PH-like_dom_sf"/>
</dbReference>
<keyword evidence="2 3" id="KW-0067">ATP-binding</keyword>
<keyword evidence="1 3" id="KW-0547">Nucleotide-binding</keyword>
<dbReference type="Pfam" id="PF07714">
    <property type="entry name" value="PK_Tyr_Ser-Thr"/>
    <property type="match status" value="1"/>
</dbReference>
<dbReference type="PANTHER" id="PTHR24418">
    <property type="entry name" value="TYROSINE-PROTEIN KINASE"/>
    <property type="match status" value="1"/>
</dbReference>
<dbReference type="InterPro" id="IPR017441">
    <property type="entry name" value="Protein_kinase_ATP_BS"/>
</dbReference>
<evidence type="ECO:0000313" key="6">
    <source>
        <dbReference type="Proteomes" id="UP000282613"/>
    </source>
</evidence>
<evidence type="ECO:0000256" key="3">
    <source>
        <dbReference type="PROSITE-ProRule" id="PRU10141"/>
    </source>
</evidence>
<reference evidence="7" key="1">
    <citation type="submission" date="2017-02" db="UniProtKB">
        <authorList>
            <consortium name="WormBaseParasite"/>
        </authorList>
    </citation>
    <scope>IDENTIFICATION</scope>
</reference>
<protein>
    <submittedName>
        <fullName evidence="7">Protein kinase domain-containing protein</fullName>
    </submittedName>
</protein>
<evidence type="ECO:0000256" key="2">
    <source>
        <dbReference type="ARBA" id="ARBA00022840"/>
    </source>
</evidence>
<dbReference type="STRING" id="60517.A0A0R3VXG1"/>
<dbReference type="Proteomes" id="UP000282613">
    <property type="component" value="Unassembled WGS sequence"/>
</dbReference>
<organism evidence="7">
    <name type="scientific">Taenia asiatica</name>
    <name type="common">Asian tapeworm</name>
    <dbReference type="NCBI Taxonomy" id="60517"/>
    <lineage>
        <taxon>Eukaryota</taxon>
        <taxon>Metazoa</taxon>
        <taxon>Spiralia</taxon>
        <taxon>Lophotrochozoa</taxon>
        <taxon>Platyhelminthes</taxon>
        <taxon>Cestoda</taxon>
        <taxon>Eucestoda</taxon>
        <taxon>Cyclophyllidea</taxon>
        <taxon>Taeniidae</taxon>
        <taxon>Taenia</taxon>
    </lineage>
</organism>
<accession>A0A0R3VXG1</accession>
<sequence length="315" mass="35404">MDRNISDIVTVSTLLGYIKIKCLQSTSVEAGLGIPIRLLLGPRSQVRVNIGNTKEVRFAMGFRKAKSRRKVVFQAFFRRSKVGEMVFLQVRMLCYFASIHQVIFSEISRKEGRRYQVKLILSNDPDAEQPIIFTFDSKLTADTVLHTLEGYCKLSPDMRTNSAATEHSTLLLNGCPFRPLMDSSAYDPIGKCSQNHQSLLRSHITLERVLGEGQFGDVYKGTYRPPEAGFSIISVAVKACKVGLGSEEKQRWLGEAAQWSLIHYAITRLNNSFTLLCTDLHAKLAHPHIIKLYGACRDEPVWLVLEFAGEGEVSY</sequence>
<name>A0A0R3VXG1_TAEAS</name>
<dbReference type="InterPro" id="IPR050198">
    <property type="entry name" value="Non-receptor_tyrosine_kinases"/>
</dbReference>
<dbReference type="PROSITE" id="PS00107">
    <property type="entry name" value="PROTEIN_KINASE_ATP"/>
    <property type="match status" value="1"/>
</dbReference>
<dbReference type="InterPro" id="IPR011009">
    <property type="entry name" value="Kinase-like_dom_sf"/>
</dbReference>
<dbReference type="InterPro" id="IPR000719">
    <property type="entry name" value="Prot_kinase_dom"/>
</dbReference>
<evidence type="ECO:0000313" key="5">
    <source>
        <dbReference type="EMBL" id="VDK24365.1"/>
    </source>
</evidence>
<feature type="domain" description="Protein kinase" evidence="4">
    <location>
        <begin position="204"/>
        <end position="315"/>
    </location>
</feature>
<dbReference type="WBParaSite" id="TASK_0000210501-mRNA-1">
    <property type="protein sequence ID" value="TASK_0000210501-mRNA-1"/>
    <property type="gene ID" value="TASK_0000210501"/>
</dbReference>
<dbReference type="AlphaFoldDB" id="A0A0R3VXG1"/>
<dbReference type="SUPFAM" id="SSF56112">
    <property type="entry name" value="Protein kinase-like (PK-like)"/>
    <property type="match status" value="1"/>
</dbReference>
<dbReference type="Gene3D" id="2.30.29.30">
    <property type="entry name" value="Pleckstrin-homology domain (PH domain)/Phosphotyrosine-binding domain (PTB)"/>
    <property type="match status" value="1"/>
</dbReference>
<dbReference type="GO" id="GO:0004672">
    <property type="term" value="F:protein kinase activity"/>
    <property type="evidence" value="ECO:0007669"/>
    <property type="project" value="InterPro"/>
</dbReference>
<feature type="binding site" evidence="3">
    <location>
        <position position="238"/>
    </location>
    <ligand>
        <name>ATP</name>
        <dbReference type="ChEBI" id="CHEBI:30616"/>
    </ligand>
</feature>
<keyword evidence="6" id="KW-1185">Reference proteome</keyword>
<dbReference type="InterPro" id="IPR001245">
    <property type="entry name" value="Ser-Thr/Tyr_kinase_cat_dom"/>
</dbReference>
<evidence type="ECO:0000259" key="4">
    <source>
        <dbReference type="PROSITE" id="PS50011"/>
    </source>
</evidence>
<dbReference type="Gene3D" id="3.30.200.20">
    <property type="entry name" value="Phosphorylase Kinase, domain 1"/>
    <property type="match status" value="1"/>
</dbReference>
<evidence type="ECO:0000256" key="1">
    <source>
        <dbReference type="ARBA" id="ARBA00022741"/>
    </source>
</evidence>
<dbReference type="OrthoDB" id="98077at2759"/>
<reference evidence="5 6" key="2">
    <citation type="submission" date="2018-11" db="EMBL/GenBank/DDBJ databases">
        <authorList>
            <consortium name="Pathogen Informatics"/>
        </authorList>
    </citation>
    <scope>NUCLEOTIDE SEQUENCE [LARGE SCALE GENOMIC DNA]</scope>
</reference>
<dbReference type="EMBL" id="UYRS01001010">
    <property type="protein sequence ID" value="VDK24365.1"/>
    <property type="molecule type" value="Genomic_DNA"/>
</dbReference>
<gene>
    <name evidence="5" type="ORF">TASK_LOCUS2106</name>
</gene>
<proteinExistence type="predicted"/>